<dbReference type="NCBIfam" id="TIGR00275">
    <property type="entry name" value="aminoacetone oxidase family FAD-binding enzyme"/>
    <property type="match status" value="1"/>
</dbReference>
<dbReference type="PANTHER" id="PTHR42887">
    <property type="entry name" value="OS12G0638800 PROTEIN"/>
    <property type="match status" value="1"/>
</dbReference>
<dbReference type="SUPFAM" id="SSF160996">
    <property type="entry name" value="HI0933 insert domain-like"/>
    <property type="match status" value="1"/>
</dbReference>
<dbReference type="PRINTS" id="PR00368">
    <property type="entry name" value="FADPNR"/>
</dbReference>
<dbReference type="InterPro" id="IPR023166">
    <property type="entry name" value="BaiN-like_dom_sf"/>
</dbReference>
<evidence type="ECO:0000256" key="3">
    <source>
        <dbReference type="ARBA" id="ARBA00022827"/>
    </source>
</evidence>
<proteinExistence type="predicted"/>
<dbReference type="SUPFAM" id="SSF51905">
    <property type="entry name" value="FAD/NAD(P)-binding domain"/>
    <property type="match status" value="1"/>
</dbReference>
<evidence type="ECO:0000259" key="4">
    <source>
        <dbReference type="Pfam" id="PF03486"/>
    </source>
</evidence>
<keyword evidence="3" id="KW-0274">FAD</keyword>
<dbReference type="Gene3D" id="1.10.8.260">
    <property type="entry name" value="HI0933 insert domain-like"/>
    <property type="match status" value="1"/>
</dbReference>
<organism evidence="6 7">
    <name type="scientific">Hydrogenispora ethanolica</name>
    <dbReference type="NCBI Taxonomy" id="1082276"/>
    <lineage>
        <taxon>Bacteria</taxon>
        <taxon>Bacillati</taxon>
        <taxon>Bacillota</taxon>
        <taxon>Hydrogenispora</taxon>
    </lineage>
</organism>
<evidence type="ECO:0000313" key="7">
    <source>
        <dbReference type="Proteomes" id="UP000295008"/>
    </source>
</evidence>
<evidence type="ECO:0000256" key="2">
    <source>
        <dbReference type="ARBA" id="ARBA00022630"/>
    </source>
</evidence>
<comment type="caution">
    <text evidence="6">The sequence shown here is derived from an EMBL/GenBank/DDBJ whole genome shotgun (WGS) entry which is preliminary data.</text>
</comment>
<dbReference type="Gene3D" id="3.50.50.60">
    <property type="entry name" value="FAD/NAD(P)-binding domain"/>
    <property type="match status" value="1"/>
</dbReference>
<dbReference type="OrthoDB" id="9773233at2"/>
<dbReference type="AlphaFoldDB" id="A0A4R1RQ62"/>
<sequence>MNTEIVVVGAGAAGTIAALTAAKAGARVVLIERNRSIGRKLAITGGGRCNLTNQSELAELVANTPGNGRFLYSAFQNFDAQAVMDLFQNELGVRLKVERGKRVFPESDQAREVVDALAQALRRHGVTLVCEAQVSELLIADGQIAGVRCADGREFGARAVIIATGGASYPGTGSTGDGYRLAAQAGHTLTPIRPSLIPLETREEWVKDLEGLALTNVRVSGYYQGKVLEAEFGEMLFTSFGVSGPVILSLSRSIAGRVLEQPLSVVLAIDLKPALSEAELDQRIQRDFAKYVNKFFRNALDDLLPQKLIPVVVKLSEIPPEKPVHQITREERLELVRLLKGLQLTISRPRPLKEAIVTAGGVNVKEIHPKTMASKRTAGLFFAGEVMDVDAYTGGFNLQIAFSSGVAAGLAAAERAHEAEQSRAN</sequence>
<comment type="cofactor">
    <cofactor evidence="1">
        <name>FAD</name>
        <dbReference type="ChEBI" id="CHEBI:57692"/>
    </cofactor>
</comment>
<keyword evidence="7" id="KW-1185">Reference proteome</keyword>
<accession>A0A4R1RQ62</accession>
<dbReference type="Proteomes" id="UP000295008">
    <property type="component" value="Unassembled WGS sequence"/>
</dbReference>
<dbReference type="Pfam" id="PF22780">
    <property type="entry name" value="HI0933_like_1st"/>
    <property type="match status" value="1"/>
</dbReference>
<name>A0A4R1RQ62_HYDET</name>
<dbReference type="Gene3D" id="2.40.30.10">
    <property type="entry name" value="Translation factors"/>
    <property type="match status" value="1"/>
</dbReference>
<gene>
    <name evidence="6" type="ORF">EDC14_101372</name>
</gene>
<dbReference type="InterPro" id="IPR036188">
    <property type="entry name" value="FAD/NAD-bd_sf"/>
</dbReference>
<evidence type="ECO:0008006" key="8">
    <source>
        <dbReference type="Google" id="ProtNLM"/>
    </source>
</evidence>
<dbReference type="PRINTS" id="PR00411">
    <property type="entry name" value="PNDRDTASEI"/>
</dbReference>
<feature type="domain" description="RsdA/BaiN/AoA(So)-like insert" evidence="5">
    <location>
        <begin position="193"/>
        <end position="357"/>
    </location>
</feature>
<evidence type="ECO:0000259" key="5">
    <source>
        <dbReference type="Pfam" id="PF22780"/>
    </source>
</evidence>
<dbReference type="InterPro" id="IPR055178">
    <property type="entry name" value="RsdA/BaiN/AoA(So)-like_dom"/>
</dbReference>
<evidence type="ECO:0000256" key="1">
    <source>
        <dbReference type="ARBA" id="ARBA00001974"/>
    </source>
</evidence>
<keyword evidence="2" id="KW-0285">Flavoprotein</keyword>
<dbReference type="EMBL" id="SLUN01000013">
    <property type="protein sequence ID" value="TCL68531.1"/>
    <property type="molecule type" value="Genomic_DNA"/>
</dbReference>
<dbReference type="PANTHER" id="PTHR42887:SF2">
    <property type="entry name" value="OS12G0638800 PROTEIN"/>
    <property type="match status" value="1"/>
</dbReference>
<reference evidence="6 7" key="1">
    <citation type="submission" date="2019-03" db="EMBL/GenBank/DDBJ databases">
        <title>Genomic Encyclopedia of Type Strains, Phase IV (KMG-IV): sequencing the most valuable type-strain genomes for metagenomic binning, comparative biology and taxonomic classification.</title>
        <authorList>
            <person name="Goeker M."/>
        </authorList>
    </citation>
    <scope>NUCLEOTIDE SEQUENCE [LARGE SCALE GENOMIC DNA]</scope>
    <source>
        <strain evidence="6 7">LX-B</strain>
    </source>
</reference>
<evidence type="ECO:0000313" key="6">
    <source>
        <dbReference type="EMBL" id="TCL68531.1"/>
    </source>
</evidence>
<protein>
    <recommendedName>
        <fullName evidence="8">Tricarballylate dehydrogenase</fullName>
    </recommendedName>
</protein>
<dbReference type="InterPro" id="IPR004792">
    <property type="entry name" value="BaiN-like"/>
</dbReference>
<dbReference type="RefSeq" id="WP_132014517.1">
    <property type="nucleotide sequence ID" value="NZ_SLUN01000013.1"/>
</dbReference>
<feature type="domain" description="RsdA/BaiN/AoA(So)-like Rossmann fold-like" evidence="4">
    <location>
        <begin position="4"/>
        <end position="409"/>
    </location>
</feature>
<dbReference type="InterPro" id="IPR057661">
    <property type="entry name" value="RsdA/BaiN/AoA(So)_Rossmann"/>
</dbReference>
<dbReference type="Pfam" id="PF03486">
    <property type="entry name" value="HI0933_like"/>
    <property type="match status" value="1"/>
</dbReference>